<organism evidence="6 7">
    <name type="scientific">Falsiroseomonas tokyonensis</name>
    <dbReference type="NCBI Taxonomy" id="430521"/>
    <lineage>
        <taxon>Bacteria</taxon>
        <taxon>Pseudomonadati</taxon>
        <taxon>Pseudomonadota</taxon>
        <taxon>Alphaproteobacteria</taxon>
        <taxon>Acetobacterales</taxon>
        <taxon>Roseomonadaceae</taxon>
        <taxon>Falsiroseomonas</taxon>
    </lineage>
</organism>
<dbReference type="Pfam" id="PF01546">
    <property type="entry name" value="Peptidase_M20"/>
    <property type="match status" value="1"/>
</dbReference>
<dbReference type="GO" id="GO:0016787">
    <property type="term" value="F:hydrolase activity"/>
    <property type="evidence" value="ECO:0007669"/>
    <property type="project" value="UniProtKB-KW"/>
</dbReference>
<comment type="caution">
    <text evidence="6">The sequence shown here is derived from an EMBL/GenBank/DDBJ whole genome shotgun (WGS) entry which is preliminary data.</text>
</comment>
<name>A0ABV7C1Y7_9PROT</name>
<dbReference type="PANTHER" id="PTHR32494:SF19">
    <property type="entry name" value="ALLANTOATE DEIMINASE-RELATED"/>
    <property type="match status" value="1"/>
</dbReference>
<keyword evidence="7" id="KW-1185">Reference proteome</keyword>
<dbReference type="Proteomes" id="UP001595420">
    <property type="component" value="Unassembled WGS sequence"/>
</dbReference>
<dbReference type="PIRSF" id="PIRSF001235">
    <property type="entry name" value="Amidase_carbamoylase"/>
    <property type="match status" value="1"/>
</dbReference>
<evidence type="ECO:0000256" key="2">
    <source>
        <dbReference type="ARBA" id="ARBA00011738"/>
    </source>
</evidence>
<dbReference type="InterPro" id="IPR002933">
    <property type="entry name" value="Peptidase_M20"/>
</dbReference>
<evidence type="ECO:0000256" key="1">
    <source>
        <dbReference type="ARBA" id="ARBA00001936"/>
    </source>
</evidence>
<gene>
    <name evidence="6" type="ORF">ACFOD3_24385</name>
</gene>
<dbReference type="PANTHER" id="PTHR32494">
    <property type="entry name" value="ALLANTOATE DEIMINASE-RELATED"/>
    <property type="match status" value="1"/>
</dbReference>
<keyword evidence="5" id="KW-0464">Manganese</keyword>
<keyword evidence="3" id="KW-0479">Metal-binding</keyword>
<reference evidence="7" key="1">
    <citation type="journal article" date="2019" name="Int. J. Syst. Evol. Microbiol.">
        <title>The Global Catalogue of Microorganisms (GCM) 10K type strain sequencing project: providing services to taxonomists for standard genome sequencing and annotation.</title>
        <authorList>
            <consortium name="The Broad Institute Genomics Platform"/>
            <consortium name="The Broad Institute Genome Sequencing Center for Infectious Disease"/>
            <person name="Wu L."/>
            <person name="Ma J."/>
        </authorList>
    </citation>
    <scope>NUCLEOTIDE SEQUENCE [LARGE SCALE GENOMIC DNA]</scope>
    <source>
        <strain evidence="7">CGMCC 1.16855</strain>
    </source>
</reference>
<sequence length="421" mass="44317">MSSLPARRQAAPAIEEAALAQRLLDGFRRLSADPAGGVTRPAWSPQETACHAMLAEAGEAHGLRRHVDAVGNLWLAPPGLDDRPAMASGSHLDSVPQGGNYDGAAGAVAGLVCALRAARDGLPLRAVALRGEESPWFGAPYVGSRAAFGALDAAELATPRRDSGRSLADHLAAEGFSPAAAGAGVPLPEVQRTTMFWELHIEQGPVLVDRELPAAAVGAVRGHIRFPRARCTGEAGHSGVVPRHLRRDPAMAVSELLMDLDGLWARSLQEGVDLVVTAGMMATEAEVSAPTRIPGELIFSLDIRSADAATLDGMRSFLARRCSDIGRARGVTFDLGRRVEAAPILLDEDGRLAIEAALPEPHSMVSGAGHDAAEFARRGIPAAMVFVRNRHGSHNPREAMEIADLMHGIEALYAAIRARAG</sequence>
<dbReference type="RefSeq" id="WP_216839453.1">
    <property type="nucleotide sequence ID" value="NZ_JAFNJS010000009.1"/>
</dbReference>
<protein>
    <submittedName>
        <fullName evidence="6">Zn-dependent hydrolase</fullName>
    </submittedName>
</protein>
<evidence type="ECO:0000256" key="5">
    <source>
        <dbReference type="ARBA" id="ARBA00023211"/>
    </source>
</evidence>
<evidence type="ECO:0000256" key="4">
    <source>
        <dbReference type="ARBA" id="ARBA00022801"/>
    </source>
</evidence>
<dbReference type="NCBIfam" id="TIGR01879">
    <property type="entry name" value="hydantase"/>
    <property type="match status" value="1"/>
</dbReference>
<evidence type="ECO:0000313" key="7">
    <source>
        <dbReference type="Proteomes" id="UP001595420"/>
    </source>
</evidence>
<comment type="subunit">
    <text evidence="2">Homodimer.</text>
</comment>
<comment type="cofactor">
    <cofactor evidence="1">
        <name>Mn(2+)</name>
        <dbReference type="ChEBI" id="CHEBI:29035"/>
    </cofactor>
</comment>
<dbReference type="InterPro" id="IPR010158">
    <property type="entry name" value="Amidase_Cbmase"/>
</dbReference>
<proteinExistence type="predicted"/>
<evidence type="ECO:0000313" key="6">
    <source>
        <dbReference type="EMBL" id="MFC3003054.1"/>
    </source>
</evidence>
<keyword evidence="4 6" id="KW-0378">Hydrolase</keyword>
<dbReference type="EMBL" id="JBHRSB010000009">
    <property type="protein sequence ID" value="MFC3003054.1"/>
    <property type="molecule type" value="Genomic_DNA"/>
</dbReference>
<evidence type="ECO:0000256" key="3">
    <source>
        <dbReference type="ARBA" id="ARBA00022723"/>
    </source>
</evidence>
<accession>A0ABV7C1Y7</accession>